<feature type="transmembrane region" description="Helical" evidence="1">
    <location>
        <begin position="12"/>
        <end position="29"/>
    </location>
</feature>
<name>A0A8S9K3J0_BRACR</name>
<keyword evidence="1" id="KW-0812">Transmembrane</keyword>
<gene>
    <name evidence="2" type="ORF">F2Q70_00040647</name>
</gene>
<organism evidence="2">
    <name type="scientific">Brassica cretica</name>
    <name type="common">Mustard</name>
    <dbReference type="NCBI Taxonomy" id="69181"/>
    <lineage>
        <taxon>Eukaryota</taxon>
        <taxon>Viridiplantae</taxon>
        <taxon>Streptophyta</taxon>
        <taxon>Embryophyta</taxon>
        <taxon>Tracheophyta</taxon>
        <taxon>Spermatophyta</taxon>
        <taxon>Magnoliopsida</taxon>
        <taxon>eudicotyledons</taxon>
        <taxon>Gunneridae</taxon>
        <taxon>Pentapetalae</taxon>
        <taxon>rosids</taxon>
        <taxon>malvids</taxon>
        <taxon>Brassicales</taxon>
        <taxon>Brassicaceae</taxon>
        <taxon>Brassiceae</taxon>
        <taxon>Brassica</taxon>
    </lineage>
</organism>
<dbReference type="AlphaFoldDB" id="A0A8S9K3J0"/>
<keyword evidence="1" id="KW-0472">Membrane</keyword>
<keyword evidence="1" id="KW-1133">Transmembrane helix</keyword>
<proteinExistence type="predicted"/>
<accession>A0A8S9K3J0</accession>
<evidence type="ECO:0000256" key="1">
    <source>
        <dbReference type="SAM" id="Phobius"/>
    </source>
</evidence>
<sequence>MAPVYLRSTISPRVPFTWCLVTVVGVLCFKSDGGFSRRFVLRVLSWYGASFSCHIASGAAAQSSDDRIRYSNADQDVTMCP</sequence>
<protein>
    <submittedName>
        <fullName evidence="2">Uncharacterized protein</fullName>
    </submittedName>
</protein>
<evidence type="ECO:0000313" key="2">
    <source>
        <dbReference type="EMBL" id="KAF2588407.1"/>
    </source>
</evidence>
<comment type="caution">
    <text evidence="2">The sequence shown here is derived from an EMBL/GenBank/DDBJ whole genome shotgun (WGS) entry which is preliminary data.</text>
</comment>
<reference evidence="2" key="1">
    <citation type="submission" date="2019-12" db="EMBL/GenBank/DDBJ databases">
        <title>Genome sequencing and annotation of Brassica cretica.</title>
        <authorList>
            <person name="Studholme D.J."/>
            <person name="Sarris P.F."/>
        </authorList>
    </citation>
    <scope>NUCLEOTIDE SEQUENCE</scope>
    <source>
        <strain evidence="2">PFS-102/07</strain>
        <tissue evidence="2">Leaf</tissue>
    </source>
</reference>
<dbReference type="EMBL" id="QGKY02000190">
    <property type="protein sequence ID" value="KAF2588407.1"/>
    <property type="molecule type" value="Genomic_DNA"/>
</dbReference>